<organism evidence="1">
    <name type="scientific">Haliea sp. ETY-M</name>
    <dbReference type="NCBI Taxonomy" id="1055105"/>
    <lineage>
        <taxon>Bacteria</taxon>
        <taxon>Pseudomonadati</taxon>
        <taxon>Pseudomonadota</taxon>
        <taxon>Gammaproteobacteria</taxon>
        <taxon>Cellvibrionales</taxon>
        <taxon>Halieaceae</taxon>
        <taxon>Haliea</taxon>
    </lineage>
</organism>
<dbReference type="AlphaFoldDB" id="A0A455R2Y3"/>
<reference evidence="1" key="1">
    <citation type="submission" date="2015-07" db="EMBL/GenBank/DDBJ databases">
        <title>Novel operon containing particulate methane monooxygenase-type genes and epoxyalkane:coenzyme M transferase gene in ethylene-assimilating marine bacterium, Haliea sp. ETY-M.</title>
        <authorList>
            <person name="Suzuki T."/>
            <person name="Habe H."/>
            <person name="Nakajima-Kambe T."/>
            <person name="Fuse H."/>
        </authorList>
    </citation>
    <scope>NUCLEOTIDE SEQUENCE</scope>
    <source>
        <strain evidence="1">ETY-M</strain>
    </source>
</reference>
<name>A0A455R2Y3_9GAMM</name>
<evidence type="ECO:0000313" key="1">
    <source>
        <dbReference type="EMBL" id="BBD50124.1"/>
    </source>
</evidence>
<accession>A0A455R2Y3</accession>
<proteinExistence type="predicted"/>
<protein>
    <submittedName>
        <fullName evidence="1">Uncharacterized protein</fullName>
    </submittedName>
</protein>
<sequence length="62" mass="6469">MKTIEDPHAHLAGTLGAMRSIASMGADYTREQTASGSFVAMLILCDQAQAALEAICQQGGTE</sequence>
<dbReference type="EMBL" id="LC064121">
    <property type="protein sequence ID" value="BBD50124.1"/>
    <property type="molecule type" value="Genomic_DNA"/>
</dbReference>